<protein>
    <submittedName>
        <fullName evidence="2">Uncharacterized protein</fullName>
    </submittedName>
</protein>
<organism evidence="2 3">
    <name type="scientific">Eumeta variegata</name>
    <name type="common">Bagworm moth</name>
    <name type="synonym">Eumeta japonica</name>
    <dbReference type="NCBI Taxonomy" id="151549"/>
    <lineage>
        <taxon>Eukaryota</taxon>
        <taxon>Metazoa</taxon>
        <taxon>Ecdysozoa</taxon>
        <taxon>Arthropoda</taxon>
        <taxon>Hexapoda</taxon>
        <taxon>Insecta</taxon>
        <taxon>Pterygota</taxon>
        <taxon>Neoptera</taxon>
        <taxon>Endopterygota</taxon>
        <taxon>Lepidoptera</taxon>
        <taxon>Glossata</taxon>
        <taxon>Ditrysia</taxon>
        <taxon>Tineoidea</taxon>
        <taxon>Psychidae</taxon>
        <taxon>Oiketicinae</taxon>
        <taxon>Eumeta</taxon>
    </lineage>
</organism>
<accession>A0A4C1WY81</accession>
<keyword evidence="3" id="KW-1185">Reference proteome</keyword>
<sequence>MQWDTDGPPACVLCKQKGHTANYLDARAPKDPPSQKPSAYRRAVSATFSYAERRLDRVTPGPRKTLQHPLTSQLMSIITIDTSELAILAKIRSAANPTEKLLCLVEHASLTSRRTAPPQPRPSNPTPISRWRSNITPKKSPLSGQLPLARLRALAPPPPIPTPESDDSDHSDFTTVRRRKASRPKTATSYLTEAGDGSTYYRITPSSKKPKKANPTAKPTVPGKSPFDFRRWRKPFPGYGPRLHSTRRMKSSPPPRQNPNDHRPFSSTIRDAGPKSKNNAIPKALLS</sequence>
<gene>
    <name evidence="2" type="ORF">EVAR_46320_1</name>
</gene>
<evidence type="ECO:0000256" key="1">
    <source>
        <dbReference type="SAM" id="MobiDB-lite"/>
    </source>
</evidence>
<comment type="caution">
    <text evidence="2">The sequence shown here is derived from an EMBL/GenBank/DDBJ whole genome shotgun (WGS) entry which is preliminary data.</text>
</comment>
<feature type="compositionally biased region" description="Low complexity" evidence="1">
    <location>
        <begin position="213"/>
        <end position="222"/>
    </location>
</feature>
<evidence type="ECO:0000313" key="2">
    <source>
        <dbReference type="EMBL" id="GBP55024.1"/>
    </source>
</evidence>
<dbReference type="Proteomes" id="UP000299102">
    <property type="component" value="Unassembled WGS sequence"/>
</dbReference>
<evidence type="ECO:0000313" key="3">
    <source>
        <dbReference type="Proteomes" id="UP000299102"/>
    </source>
</evidence>
<dbReference type="AlphaFoldDB" id="A0A4C1WY81"/>
<name>A0A4C1WY81_EUMVA</name>
<dbReference type="EMBL" id="BGZK01000660">
    <property type="protein sequence ID" value="GBP55024.1"/>
    <property type="molecule type" value="Genomic_DNA"/>
</dbReference>
<reference evidence="2 3" key="1">
    <citation type="journal article" date="2019" name="Commun. Biol.">
        <title>The bagworm genome reveals a unique fibroin gene that provides high tensile strength.</title>
        <authorList>
            <person name="Kono N."/>
            <person name="Nakamura H."/>
            <person name="Ohtoshi R."/>
            <person name="Tomita M."/>
            <person name="Numata K."/>
            <person name="Arakawa K."/>
        </authorList>
    </citation>
    <scope>NUCLEOTIDE SEQUENCE [LARGE SCALE GENOMIC DNA]</scope>
</reference>
<proteinExistence type="predicted"/>
<feature type="region of interest" description="Disordered" evidence="1">
    <location>
        <begin position="111"/>
        <end position="287"/>
    </location>
</feature>